<dbReference type="InterPro" id="IPR005625">
    <property type="entry name" value="PepSY-ass_TM"/>
</dbReference>
<sequence length="449" mass="49531">MMSPSHSQTSQTPRNNRLYAAVWRWHFYAGLITAPFLLILAITGAIYLFNDEINDLLHPDLRFAPTGNQVQAPGALLEAVQHAYPAATLNRIDMPTEPGRTAQIYISPAQGPDRRVFVDPGNAAVLGSYVYTSTLVGFSDVAHGSLLLGNTGDAIVELVACWAFVLVITGLYLWWPRKRTDQRHRFSPNLQQRGRKLWRELHRLTGLYSAVLILFLIITGLPWANLWGGQFLTPVSNALGMGYPTFLRHHGSDDSKTLVDTHGEAPWTLNAAPVPHGHHGASNISVNQVHQILVEQGVALGYRLSLPQEPGDIYSAYTYPAQPEGQQTFHIDAHNGTLIGKAGFDDYGAIAKIVEWGVALHMGNYFGRANQLLMLFPCLAIIILVVSGLKLWWKRRPQGSLGAPKKLAAGKKRNLAMITAILMLLFPLAGISFIIVLTVDMSWQAIRSQ</sequence>
<gene>
    <name evidence="2" type="ordered locus">ABO_1508</name>
</gene>
<keyword evidence="1" id="KW-1133">Transmembrane helix</keyword>
<evidence type="ECO:0000313" key="3">
    <source>
        <dbReference type="Proteomes" id="UP000008871"/>
    </source>
</evidence>
<dbReference type="AlphaFoldDB" id="Q0VPE2"/>
<dbReference type="PANTHER" id="PTHR34219:SF1">
    <property type="entry name" value="PEPSY DOMAIN-CONTAINING PROTEIN"/>
    <property type="match status" value="1"/>
</dbReference>
<name>Q0VPE2_ALCBS</name>
<dbReference type="Pfam" id="PF03929">
    <property type="entry name" value="PepSY_TM"/>
    <property type="match status" value="1"/>
</dbReference>
<keyword evidence="1" id="KW-0812">Transmembrane</keyword>
<accession>Q0VPE2</accession>
<keyword evidence="1" id="KW-0472">Membrane</keyword>
<feature type="transmembrane region" description="Helical" evidence="1">
    <location>
        <begin position="372"/>
        <end position="393"/>
    </location>
</feature>
<feature type="transmembrane region" description="Helical" evidence="1">
    <location>
        <begin position="414"/>
        <end position="439"/>
    </location>
</feature>
<feature type="transmembrane region" description="Helical" evidence="1">
    <location>
        <begin position="27"/>
        <end position="49"/>
    </location>
</feature>
<reference evidence="2 3" key="1">
    <citation type="journal article" date="2006" name="Nat. Biotechnol.">
        <title>Genome sequence of the ubiquitous hydrocarbon-degrading marine bacterium Alcanivorax borkumensis.</title>
        <authorList>
            <person name="Schneiker S."/>
            <person name="Martins dos Santos V.A.P."/>
            <person name="Bartels D."/>
            <person name="Bekel T."/>
            <person name="Brecht M."/>
            <person name="Buhrmester J."/>
            <person name="Chernikova T.N."/>
            <person name="Denaro R."/>
            <person name="Ferrer M."/>
            <person name="Gertler C."/>
            <person name="Goesmann A."/>
            <person name="Golyshina O.V."/>
            <person name="Kaminski F."/>
            <person name="Khachane A.N."/>
            <person name="Lang S."/>
            <person name="Linke B."/>
            <person name="McHardy A.C."/>
            <person name="Meyer F."/>
            <person name="Nechitaylo T."/>
            <person name="Puehler A."/>
            <person name="Regenhardt D."/>
            <person name="Rupp O."/>
            <person name="Sabirova J.S."/>
            <person name="Selbitschka W."/>
            <person name="Yakimov M.M."/>
            <person name="Timmis K.N."/>
            <person name="Vorhoelter F.-J."/>
            <person name="Weidner S."/>
            <person name="Kaiser O."/>
            <person name="Golyshin P.N."/>
        </authorList>
    </citation>
    <scope>NUCLEOTIDE SEQUENCE [LARGE SCALE GENOMIC DNA]</scope>
    <source>
        <strain evidence="3">ATCC 700651 / DSM 11573 / NCIMB 13689 / SK2</strain>
    </source>
</reference>
<dbReference type="Proteomes" id="UP000008871">
    <property type="component" value="Chromosome"/>
</dbReference>
<dbReference type="eggNOG" id="COG3182">
    <property type="taxonomic scope" value="Bacteria"/>
</dbReference>
<evidence type="ECO:0000256" key="1">
    <source>
        <dbReference type="SAM" id="Phobius"/>
    </source>
</evidence>
<organism evidence="2 3">
    <name type="scientific">Alcanivorax borkumensis (strain ATCC 700651 / DSM 11573 / NCIMB 13689 / SK2)</name>
    <dbReference type="NCBI Taxonomy" id="393595"/>
    <lineage>
        <taxon>Bacteria</taxon>
        <taxon>Pseudomonadati</taxon>
        <taxon>Pseudomonadota</taxon>
        <taxon>Gammaproteobacteria</taxon>
        <taxon>Oceanospirillales</taxon>
        <taxon>Alcanivoracaceae</taxon>
        <taxon>Alcanivorax</taxon>
    </lineage>
</organism>
<dbReference type="STRING" id="393595.ABO_1508"/>
<keyword evidence="3" id="KW-1185">Reference proteome</keyword>
<feature type="transmembrane region" description="Helical" evidence="1">
    <location>
        <begin position="205"/>
        <end position="224"/>
    </location>
</feature>
<dbReference type="EMBL" id="AM286690">
    <property type="protein sequence ID" value="CAL16956.1"/>
    <property type="molecule type" value="Genomic_DNA"/>
</dbReference>
<feature type="transmembrane region" description="Helical" evidence="1">
    <location>
        <begin position="154"/>
        <end position="175"/>
    </location>
</feature>
<evidence type="ECO:0000313" key="2">
    <source>
        <dbReference type="EMBL" id="CAL16956.1"/>
    </source>
</evidence>
<proteinExistence type="predicted"/>
<dbReference type="KEGG" id="abo:ABO_1508"/>
<dbReference type="HOGENOM" id="CLU_031962_3_2_6"/>
<dbReference type="PANTHER" id="PTHR34219">
    <property type="entry name" value="IRON-REGULATED INNER MEMBRANE PROTEIN-RELATED"/>
    <property type="match status" value="1"/>
</dbReference>
<protein>
    <submittedName>
        <fullName evidence="2">Uncharacterized iron-regulated membrane protein</fullName>
    </submittedName>
</protein>